<evidence type="ECO:0000256" key="1">
    <source>
        <dbReference type="SAM" id="MobiDB-lite"/>
    </source>
</evidence>
<protein>
    <submittedName>
        <fullName evidence="3">Uncharacterized protein</fullName>
    </submittedName>
</protein>
<sequence length="145" mass="16296">MAENHSTTTPRPALPLLLISNSLTSLSLSLSRLTLGKFPQFFWRLIRVSGRSQAILRPRLGLLRIYYCSLLFDLHFDINCVYFGGDFSVERSRNCVYFGGDFSVAAVQPATQTRSTRPAYQRTDPNSNPTRIRPGSISESGLEYS</sequence>
<organism evidence="3 4">
    <name type="scientific">Malus baccata</name>
    <name type="common">Siberian crab apple</name>
    <name type="synonym">Pyrus baccata</name>
    <dbReference type="NCBI Taxonomy" id="106549"/>
    <lineage>
        <taxon>Eukaryota</taxon>
        <taxon>Viridiplantae</taxon>
        <taxon>Streptophyta</taxon>
        <taxon>Embryophyta</taxon>
        <taxon>Tracheophyta</taxon>
        <taxon>Spermatophyta</taxon>
        <taxon>Magnoliopsida</taxon>
        <taxon>eudicotyledons</taxon>
        <taxon>Gunneridae</taxon>
        <taxon>Pentapetalae</taxon>
        <taxon>rosids</taxon>
        <taxon>fabids</taxon>
        <taxon>Rosales</taxon>
        <taxon>Rosaceae</taxon>
        <taxon>Amygdaloideae</taxon>
        <taxon>Maleae</taxon>
        <taxon>Malus</taxon>
    </lineage>
</organism>
<feature type="compositionally biased region" description="Polar residues" evidence="1">
    <location>
        <begin position="113"/>
        <end position="130"/>
    </location>
</feature>
<dbReference type="AlphaFoldDB" id="A0A540M566"/>
<dbReference type="EMBL" id="VIEB01000356">
    <property type="protein sequence ID" value="TQD93871.1"/>
    <property type="molecule type" value="Genomic_DNA"/>
</dbReference>
<keyword evidence="4" id="KW-1185">Reference proteome</keyword>
<evidence type="ECO:0000256" key="2">
    <source>
        <dbReference type="SAM" id="Phobius"/>
    </source>
</evidence>
<keyword evidence="2" id="KW-0472">Membrane</keyword>
<gene>
    <name evidence="3" type="ORF">C1H46_020559</name>
</gene>
<evidence type="ECO:0000313" key="3">
    <source>
        <dbReference type="EMBL" id="TQD93871.1"/>
    </source>
</evidence>
<comment type="caution">
    <text evidence="3">The sequence shown here is derived from an EMBL/GenBank/DDBJ whole genome shotgun (WGS) entry which is preliminary data.</text>
</comment>
<feature type="region of interest" description="Disordered" evidence="1">
    <location>
        <begin position="113"/>
        <end position="145"/>
    </location>
</feature>
<evidence type="ECO:0000313" key="4">
    <source>
        <dbReference type="Proteomes" id="UP000315295"/>
    </source>
</evidence>
<reference evidence="3 4" key="1">
    <citation type="journal article" date="2019" name="G3 (Bethesda)">
        <title>Sequencing of a Wild Apple (Malus baccata) Genome Unravels the Differences Between Cultivated and Wild Apple Species Regarding Disease Resistance and Cold Tolerance.</title>
        <authorList>
            <person name="Chen X."/>
        </authorList>
    </citation>
    <scope>NUCLEOTIDE SEQUENCE [LARGE SCALE GENOMIC DNA]</scope>
    <source>
        <strain evidence="4">cv. Shandingzi</strain>
        <tissue evidence="3">Leaves</tissue>
    </source>
</reference>
<dbReference type="Proteomes" id="UP000315295">
    <property type="component" value="Unassembled WGS sequence"/>
</dbReference>
<keyword evidence="2" id="KW-1133">Transmembrane helix</keyword>
<accession>A0A540M566</accession>
<feature type="transmembrane region" description="Helical" evidence="2">
    <location>
        <begin position="12"/>
        <end position="35"/>
    </location>
</feature>
<keyword evidence="2" id="KW-0812">Transmembrane</keyword>
<proteinExistence type="predicted"/>
<name>A0A540M566_MALBA</name>